<keyword evidence="5" id="KW-1185">Reference proteome</keyword>
<keyword evidence="1" id="KW-0175">Coiled coil</keyword>
<accession>A7NQP8</accession>
<keyword evidence="2" id="KW-0472">Membrane</keyword>
<keyword evidence="2" id="KW-0812">Transmembrane</keyword>
<dbReference type="AlphaFoldDB" id="A7NQP8"/>
<dbReference type="InterPro" id="IPR002645">
    <property type="entry name" value="STAS_dom"/>
</dbReference>
<dbReference type="eggNOG" id="COG1366">
    <property type="taxonomic scope" value="Bacteria"/>
</dbReference>
<keyword evidence="2" id="KW-1133">Transmembrane helix</keyword>
<dbReference type="EMBL" id="CP000804">
    <property type="protein sequence ID" value="ABU59894.1"/>
    <property type="molecule type" value="Genomic_DNA"/>
</dbReference>
<evidence type="ECO:0000313" key="4">
    <source>
        <dbReference type="EMBL" id="ABU59894.1"/>
    </source>
</evidence>
<feature type="transmembrane region" description="Helical" evidence="2">
    <location>
        <begin position="65"/>
        <end position="84"/>
    </location>
</feature>
<evidence type="ECO:0000256" key="2">
    <source>
        <dbReference type="SAM" id="Phobius"/>
    </source>
</evidence>
<dbReference type="OrthoDB" id="150038at2"/>
<dbReference type="STRING" id="383372.Rcas_3857"/>
<sequence>MIRLTQRQINHGVFGLLNGLALIAIGFSIFPTPQWHAIIPVLAGLAFGSSLWFAYWRGWEPARPLLILLLTVIVALGTAETFIATRFNHTLYTIPALALVLTGPVWVAGSALTLLVAFAIRGGGGPYLNPFELLTFVLVIGGMIFSRLAVDNAQRLEAAKREAEEARTRAEQRERDLAAQAEELAQRNVEQQRLLELVSALETPTIALAESVLLAPIVGALDTRRAQALTTRLLNDASAQRAQHVILDISGVTAVDTQVAQALIQTARALSLIGCRVTLTGISATVAMTLTNLGVALESIHTVRSPQEALAARTEN</sequence>
<dbReference type="KEGG" id="rca:Rcas_3857"/>
<feature type="transmembrane region" description="Helical" evidence="2">
    <location>
        <begin position="37"/>
        <end position="56"/>
    </location>
</feature>
<dbReference type="PANTHER" id="PTHR33745:SF1">
    <property type="entry name" value="RSBT ANTAGONIST PROTEIN RSBS"/>
    <property type="match status" value="1"/>
</dbReference>
<organism evidence="4 5">
    <name type="scientific">Roseiflexus castenholzii (strain DSM 13941 / HLO8)</name>
    <dbReference type="NCBI Taxonomy" id="383372"/>
    <lineage>
        <taxon>Bacteria</taxon>
        <taxon>Bacillati</taxon>
        <taxon>Chloroflexota</taxon>
        <taxon>Chloroflexia</taxon>
        <taxon>Chloroflexales</taxon>
        <taxon>Roseiflexineae</taxon>
        <taxon>Roseiflexaceae</taxon>
        <taxon>Roseiflexus</taxon>
    </lineage>
</organism>
<dbReference type="Proteomes" id="UP000000263">
    <property type="component" value="Chromosome"/>
</dbReference>
<feature type="coiled-coil region" evidence="1">
    <location>
        <begin position="146"/>
        <end position="187"/>
    </location>
</feature>
<evidence type="ECO:0000259" key="3">
    <source>
        <dbReference type="PROSITE" id="PS50801"/>
    </source>
</evidence>
<reference evidence="4 5" key="1">
    <citation type="submission" date="2007-08" db="EMBL/GenBank/DDBJ databases">
        <title>Complete sequence of Roseiflexus castenholzii DSM 13941.</title>
        <authorList>
            <consortium name="US DOE Joint Genome Institute"/>
            <person name="Copeland A."/>
            <person name="Lucas S."/>
            <person name="Lapidus A."/>
            <person name="Barry K."/>
            <person name="Glavina del Rio T."/>
            <person name="Dalin E."/>
            <person name="Tice H."/>
            <person name="Pitluck S."/>
            <person name="Thompson L.S."/>
            <person name="Brettin T."/>
            <person name="Bruce D."/>
            <person name="Detter J.C."/>
            <person name="Han C."/>
            <person name="Tapia R."/>
            <person name="Schmutz J."/>
            <person name="Larimer F."/>
            <person name="Land M."/>
            <person name="Hauser L."/>
            <person name="Kyrpides N."/>
            <person name="Mikhailova N."/>
            <person name="Bryant D.A."/>
            <person name="Hanada S."/>
            <person name="Tsukatani Y."/>
            <person name="Richardson P."/>
        </authorList>
    </citation>
    <scope>NUCLEOTIDE SEQUENCE [LARGE SCALE GENOMIC DNA]</scope>
    <source>
        <strain evidence="5">DSM 13941 / HLO8</strain>
    </source>
</reference>
<dbReference type="PANTHER" id="PTHR33745">
    <property type="entry name" value="RSBT ANTAGONIST PROTEIN RSBS-RELATED"/>
    <property type="match status" value="1"/>
</dbReference>
<proteinExistence type="predicted"/>
<dbReference type="Gene3D" id="3.30.750.24">
    <property type="entry name" value="STAS domain"/>
    <property type="match status" value="1"/>
</dbReference>
<dbReference type="SUPFAM" id="SSF52091">
    <property type="entry name" value="SpoIIaa-like"/>
    <property type="match status" value="1"/>
</dbReference>
<dbReference type="RefSeq" id="WP_012122317.1">
    <property type="nucleotide sequence ID" value="NC_009767.1"/>
</dbReference>
<feature type="transmembrane region" description="Helical" evidence="2">
    <location>
        <begin position="131"/>
        <end position="150"/>
    </location>
</feature>
<dbReference type="Pfam" id="PF01740">
    <property type="entry name" value="STAS"/>
    <property type="match status" value="1"/>
</dbReference>
<evidence type="ECO:0000313" key="5">
    <source>
        <dbReference type="Proteomes" id="UP000000263"/>
    </source>
</evidence>
<dbReference type="CDD" id="cd07041">
    <property type="entry name" value="STAS_RsbR_RsbS_like"/>
    <property type="match status" value="1"/>
</dbReference>
<protein>
    <submittedName>
        <fullName evidence="4">Anti-sigma-factor antagonist</fullName>
    </submittedName>
</protein>
<feature type="domain" description="STAS" evidence="3">
    <location>
        <begin position="202"/>
        <end position="313"/>
    </location>
</feature>
<dbReference type="PROSITE" id="PS50801">
    <property type="entry name" value="STAS"/>
    <property type="match status" value="1"/>
</dbReference>
<name>A7NQP8_ROSCS</name>
<gene>
    <name evidence="4" type="ordered locus">Rcas_3857</name>
</gene>
<dbReference type="InterPro" id="IPR036513">
    <property type="entry name" value="STAS_dom_sf"/>
</dbReference>
<feature type="transmembrane region" description="Helical" evidence="2">
    <location>
        <begin position="96"/>
        <end position="119"/>
    </location>
</feature>
<dbReference type="InterPro" id="IPR051932">
    <property type="entry name" value="Bact_StressResp_Reg"/>
</dbReference>
<feature type="transmembrane region" description="Helical" evidence="2">
    <location>
        <begin position="12"/>
        <end position="31"/>
    </location>
</feature>
<dbReference type="HOGENOM" id="CLU_066001_1_0_0"/>
<evidence type="ECO:0000256" key="1">
    <source>
        <dbReference type="SAM" id="Coils"/>
    </source>
</evidence>